<evidence type="ECO:0000313" key="2">
    <source>
        <dbReference type="Proteomes" id="UP000607397"/>
    </source>
</evidence>
<gene>
    <name evidence="1" type="ORF">GS597_01330</name>
</gene>
<reference evidence="1" key="1">
    <citation type="submission" date="2019-12" db="EMBL/GenBank/DDBJ databases">
        <title>High-Quality draft genome sequences of three cyanobacteria isolated from the limestone walls of the Old Cathedral of Coimbra.</title>
        <authorList>
            <person name="Tiago I."/>
            <person name="Soares F."/>
            <person name="Portugal A."/>
        </authorList>
    </citation>
    <scope>NUCLEOTIDE SEQUENCE [LARGE SCALE GENOMIC DNA]</scope>
    <source>
        <strain evidence="1">C</strain>
    </source>
</reference>
<dbReference type="EMBL" id="WVIC01000002">
    <property type="protein sequence ID" value="NCJ05181.1"/>
    <property type="molecule type" value="Genomic_DNA"/>
</dbReference>
<protein>
    <submittedName>
        <fullName evidence="1">Uncharacterized protein</fullName>
    </submittedName>
</protein>
<organism evidence="1 2">
    <name type="scientific">Petrachloros mirabilis ULC683</name>
    <dbReference type="NCBI Taxonomy" id="2781853"/>
    <lineage>
        <taxon>Bacteria</taxon>
        <taxon>Bacillati</taxon>
        <taxon>Cyanobacteriota</taxon>
        <taxon>Cyanophyceae</taxon>
        <taxon>Synechococcales</taxon>
        <taxon>Petrachlorosaceae</taxon>
        <taxon>Petrachloros</taxon>
        <taxon>Petrachloros mirabilis</taxon>
    </lineage>
</organism>
<dbReference type="RefSeq" id="WP_161823661.1">
    <property type="nucleotide sequence ID" value="NZ_WVIC01000002.1"/>
</dbReference>
<keyword evidence="2" id="KW-1185">Reference proteome</keyword>
<dbReference type="Proteomes" id="UP000607397">
    <property type="component" value="Unassembled WGS sequence"/>
</dbReference>
<accession>A0A8K2ANA7</accession>
<evidence type="ECO:0000313" key="1">
    <source>
        <dbReference type="EMBL" id="NCJ05181.1"/>
    </source>
</evidence>
<sequence>MNKILLKGQTPDYAVGVAQTGAVWNGVPLPYRFDGEVGQFYCGSVEVGDSVWIQAIQWRWASGERWSRPNQSWFDVAFLDSENLVSILSLKKDSAVNVFEFLTRLSADGILVEAVQLRLGACQIRREPRSPAAELRGINPWDLPDIQVWHVVDVTEARWIGRAQCEAAQEFMASGEFDWRLVGEVDS</sequence>
<proteinExistence type="predicted"/>
<dbReference type="AlphaFoldDB" id="A0A8K2ANA7"/>
<name>A0A8K2ANA7_9CYAN</name>
<comment type="caution">
    <text evidence="1">The sequence shown here is derived from an EMBL/GenBank/DDBJ whole genome shotgun (WGS) entry which is preliminary data.</text>
</comment>